<feature type="domain" description="C2H2-type" evidence="12">
    <location>
        <begin position="296"/>
        <end position="323"/>
    </location>
</feature>
<evidence type="ECO:0000256" key="9">
    <source>
        <dbReference type="ARBA" id="ARBA00023163"/>
    </source>
</evidence>
<dbReference type="AlphaFoldDB" id="A0AAV7JGJ1"/>
<dbReference type="FunFam" id="3.30.160.60:FF:000450">
    <property type="entry name" value="PR domain zinc finger protein 14"/>
    <property type="match status" value="1"/>
</dbReference>
<name>A0AAV7JGJ1_9METZ</name>
<accession>A0AAV7JGJ1</accession>
<dbReference type="SUPFAM" id="SSF57667">
    <property type="entry name" value="beta-beta-alpha zinc fingers"/>
    <property type="match status" value="3"/>
</dbReference>
<evidence type="ECO:0000256" key="2">
    <source>
        <dbReference type="ARBA" id="ARBA00006991"/>
    </source>
</evidence>
<evidence type="ECO:0000256" key="3">
    <source>
        <dbReference type="ARBA" id="ARBA00022723"/>
    </source>
</evidence>
<keyword evidence="6" id="KW-0862">Zinc</keyword>
<evidence type="ECO:0000259" key="12">
    <source>
        <dbReference type="PROSITE" id="PS50157"/>
    </source>
</evidence>
<feature type="domain" description="C2H2-type" evidence="12">
    <location>
        <begin position="268"/>
        <end position="295"/>
    </location>
</feature>
<feature type="domain" description="C2H2-type" evidence="12">
    <location>
        <begin position="380"/>
        <end position="407"/>
    </location>
</feature>
<evidence type="ECO:0000313" key="13">
    <source>
        <dbReference type="EMBL" id="KAI6647924.1"/>
    </source>
</evidence>
<evidence type="ECO:0000256" key="7">
    <source>
        <dbReference type="ARBA" id="ARBA00023015"/>
    </source>
</evidence>
<dbReference type="GO" id="GO:0000981">
    <property type="term" value="F:DNA-binding transcription factor activity, RNA polymerase II-specific"/>
    <property type="evidence" value="ECO:0007669"/>
    <property type="project" value="TreeGrafter"/>
</dbReference>
<evidence type="ECO:0000256" key="4">
    <source>
        <dbReference type="ARBA" id="ARBA00022737"/>
    </source>
</evidence>
<feature type="domain" description="C2H2-type" evidence="12">
    <location>
        <begin position="352"/>
        <end position="379"/>
    </location>
</feature>
<dbReference type="InterPro" id="IPR036236">
    <property type="entry name" value="Znf_C2H2_sf"/>
</dbReference>
<evidence type="ECO:0000256" key="5">
    <source>
        <dbReference type="ARBA" id="ARBA00022771"/>
    </source>
</evidence>
<keyword evidence="8" id="KW-0238">DNA-binding</keyword>
<dbReference type="FunFam" id="3.30.160.60:FF:000761">
    <property type="entry name" value="Zinc finger protein 449"/>
    <property type="match status" value="1"/>
</dbReference>
<dbReference type="InterPro" id="IPR013087">
    <property type="entry name" value="Znf_C2H2_type"/>
</dbReference>
<evidence type="ECO:0000313" key="14">
    <source>
        <dbReference type="Proteomes" id="UP001165289"/>
    </source>
</evidence>
<sequence length="408" mass="45330">MLQSSIINNSYFPQEDYKPFSPYPLTLPPYPGSYHGYNPSASREDLTSTPSPHVPNTMSQVMTSSTSNSNLFPEYPGLPSTPPDCNTSNCDCEFDSKHPLAQETSVTNALLALNSAQSPDCKPQEMSPHKDDYSQEIQQPNDISIPSIKHEPMAPHNYGVLHPPTSNGFFPNPFDGYLNEHRAIYKNPYSCYNPGFPGLFSASSYPGNSSNPYMYPSGMTFGLSGPSAQQFDRDSPESLSDYSRDFGMMVGFPKMRPSSGGLKPKSNCICQICGKSYARPSTLKTHMRTHSGERPFKCHLCPKAFTQAANLTAHLRTHSGEKPFSCNICGKRFSQSSSVTTHMRTHSGEKPYKCDYCGRCFSDTSTLTKHKRVHSGEKPYQCKICKLSFSQSGNLHRHMKTHMNSNSQ</sequence>
<reference evidence="13 14" key="1">
    <citation type="journal article" date="2023" name="BMC Biol.">
        <title>The compact genome of the sponge Oopsacas minuta (Hexactinellida) is lacking key metazoan core genes.</title>
        <authorList>
            <person name="Santini S."/>
            <person name="Schenkelaars Q."/>
            <person name="Jourda C."/>
            <person name="Duchesne M."/>
            <person name="Belahbib H."/>
            <person name="Rocher C."/>
            <person name="Selva M."/>
            <person name="Riesgo A."/>
            <person name="Vervoort M."/>
            <person name="Leys S.P."/>
            <person name="Kodjabachian L."/>
            <person name="Le Bivic A."/>
            <person name="Borchiellini C."/>
            <person name="Claverie J.M."/>
            <person name="Renard E."/>
        </authorList>
    </citation>
    <scope>NUCLEOTIDE SEQUENCE [LARGE SCALE GENOMIC DNA]</scope>
    <source>
        <strain evidence="13">SPO-2</strain>
    </source>
</reference>
<dbReference type="PANTHER" id="PTHR24394">
    <property type="entry name" value="ZINC FINGER PROTEIN"/>
    <property type="match status" value="1"/>
</dbReference>
<dbReference type="SMART" id="SM00355">
    <property type="entry name" value="ZnF_C2H2"/>
    <property type="match status" value="5"/>
</dbReference>
<dbReference type="PANTHER" id="PTHR24394:SF29">
    <property type="entry name" value="MYONEURIN"/>
    <property type="match status" value="1"/>
</dbReference>
<dbReference type="FunFam" id="3.30.160.60:FF:000264">
    <property type="entry name" value="Zinc finger protein 236"/>
    <property type="match status" value="1"/>
</dbReference>
<dbReference type="PROSITE" id="PS00028">
    <property type="entry name" value="ZINC_FINGER_C2H2_1"/>
    <property type="match status" value="5"/>
</dbReference>
<dbReference type="PROSITE" id="PS50157">
    <property type="entry name" value="ZINC_FINGER_C2H2_2"/>
    <property type="match status" value="5"/>
</dbReference>
<evidence type="ECO:0000256" key="1">
    <source>
        <dbReference type="ARBA" id="ARBA00004123"/>
    </source>
</evidence>
<dbReference type="GO" id="GO:0005634">
    <property type="term" value="C:nucleus"/>
    <property type="evidence" value="ECO:0007669"/>
    <property type="project" value="UniProtKB-SubCell"/>
</dbReference>
<keyword evidence="10" id="KW-0539">Nucleus</keyword>
<dbReference type="EMBL" id="JAKMXF010000335">
    <property type="protein sequence ID" value="KAI6647924.1"/>
    <property type="molecule type" value="Genomic_DNA"/>
</dbReference>
<proteinExistence type="inferred from homology"/>
<dbReference type="FunFam" id="3.30.160.60:FF:000110">
    <property type="entry name" value="Zinc finger protein-like"/>
    <property type="match status" value="1"/>
</dbReference>
<dbReference type="Proteomes" id="UP001165289">
    <property type="component" value="Unassembled WGS sequence"/>
</dbReference>
<dbReference type="Pfam" id="PF00096">
    <property type="entry name" value="zf-C2H2"/>
    <property type="match status" value="5"/>
</dbReference>
<keyword evidence="5 11" id="KW-0863">Zinc-finger</keyword>
<dbReference type="GO" id="GO:0003677">
    <property type="term" value="F:DNA binding"/>
    <property type="evidence" value="ECO:0007669"/>
    <property type="project" value="UniProtKB-KW"/>
</dbReference>
<keyword evidence="4" id="KW-0677">Repeat</keyword>
<dbReference type="GO" id="GO:0008270">
    <property type="term" value="F:zinc ion binding"/>
    <property type="evidence" value="ECO:0007669"/>
    <property type="project" value="UniProtKB-KW"/>
</dbReference>
<comment type="caution">
    <text evidence="13">The sequence shown here is derived from an EMBL/GenBank/DDBJ whole genome shotgun (WGS) entry which is preliminary data.</text>
</comment>
<evidence type="ECO:0000256" key="10">
    <source>
        <dbReference type="ARBA" id="ARBA00023242"/>
    </source>
</evidence>
<comment type="subcellular location">
    <subcellularLocation>
        <location evidence="1">Nucleus</location>
    </subcellularLocation>
</comment>
<organism evidence="13 14">
    <name type="scientific">Oopsacas minuta</name>
    <dbReference type="NCBI Taxonomy" id="111878"/>
    <lineage>
        <taxon>Eukaryota</taxon>
        <taxon>Metazoa</taxon>
        <taxon>Porifera</taxon>
        <taxon>Hexactinellida</taxon>
        <taxon>Hexasterophora</taxon>
        <taxon>Lyssacinosida</taxon>
        <taxon>Leucopsacidae</taxon>
        <taxon>Oopsacas</taxon>
    </lineage>
</organism>
<dbReference type="Gene3D" id="3.30.160.60">
    <property type="entry name" value="Classic Zinc Finger"/>
    <property type="match status" value="5"/>
</dbReference>
<evidence type="ECO:0000256" key="8">
    <source>
        <dbReference type="ARBA" id="ARBA00023125"/>
    </source>
</evidence>
<comment type="similarity">
    <text evidence="2">Belongs to the krueppel C2H2-type zinc-finger protein family.</text>
</comment>
<keyword evidence="14" id="KW-1185">Reference proteome</keyword>
<keyword evidence="9" id="KW-0804">Transcription</keyword>
<keyword evidence="7" id="KW-0805">Transcription regulation</keyword>
<protein>
    <submittedName>
        <fullName evidence="13">Protein glass</fullName>
    </submittedName>
</protein>
<evidence type="ECO:0000256" key="11">
    <source>
        <dbReference type="PROSITE-ProRule" id="PRU00042"/>
    </source>
</evidence>
<gene>
    <name evidence="13" type="ORF">LOD99_8385</name>
</gene>
<feature type="domain" description="C2H2-type" evidence="12">
    <location>
        <begin position="324"/>
        <end position="351"/>
    </location>
</feature>
<evidence type="ECO:0000256" key="6">
    <source>
        <dbReference type="ARBA" id="ARBA00022833"/>
    </source>
</evidence>
<dbReference type="FunFam" id="3.30.160.60:FF:002343">
    <property type="entry name" value="Zinc finger protein 33A"/>
    <property type="match status" value="1"/>
</dbReference>
<keyword evidence="3" id="KW-0479">Metal-binding</keyword>